<dbReference type="Proteomes" id="UP000006663">
    <property type="component" value="Plasmid pHBOR02"/>
</dbReference>
<name>E4NV03_HALBP</name>
<reference evidence="2 4" key="3">
    <citation type="journal article" date="2014" name="PLoS Genet.">
        <title>Phylogenetically driven sequencing of extremely halophilic archaea reveals strategies for static and dynamic osmo-response.</title>
        <authorList>
            <person name="Becker E.A."/>
            <person name="Seitzer P.M."/>
            <person name="Tritt A."/>
            <person name="Larsen D."/>
            <person name="Krusor M."/>
            <person name="Yao A.I."/>
            <person name="Wu D."/>
            <person name="Madern D."/>
            <person name="Eisen J.A."/>
            <person name="Darling A.E."/>
            <person name="Facciotti M.T."/>
        </authorList>
    </citation>
    <scope>NUCLEOTIDE SEQUENCE [LARGE SCALE GENOMIC DNA]</scope>
    <source>
        <strain evidence="2 4">DSM 11551</strain>
    </source>
</reference>
<dbReference type="KEGG" id="hbo:Hbor_34710"/>
<dbReference type="HOGENOM" id="CLU_3056989_0_0_2"/>
<keyword evidence="1" id="KW-0614">Plasmid</keyword>
<geneLocation type="plasmid" evidence="1 3">
    <name>pHBOR02</name>
</geneLocation>
<sequence length="53" mass="5299">MVIAEMIGADLAQLIPAAQTVGIVLAEAIALYVIYGAVTRVAGPTAQAMLGGD</sequence>
<protein>
    <submittedName>
        <fullName evidence="1">Uncharacterized protein</fullName>
    </submittedName>
</protein>
<evidence type="ECO:0000313" key="1">
    <source>
        <dbReference type="EMBL" id="ADQ68992.1"/>
    </source>
</evidence>
<reference evidence="1" key="2">
    <citation type="submission" date="2009-08" db="EMBL/GenBank/DDBJ databases">
        <title>The complete plasmid2 of Halogeometricum borinquense DSM 11551.</title>
        <authorList>
            <consortium name="US DOE Joint Genome Institute (JGI-PGF)"/>
            <person name="Lucas S."/>
            <person name="Copeland A."/>
            <person name="Lapidus A."/>
            <person name="Glavina del Rio T."/>
            <person name="Dalin E."/>
            <person name="Tice H."/>
            <person name="Bruce D."/>
            <person name="Goodwin L."/>
            <person name="Pitluck S."/>
            <person name="Kyrpides N."/>
            <person name="Mavromatis K."/>
            <person name="Mikhailova N."/>
            <person name="Anderson I."/>
            <person name="Brettin T."/>
            <person name="Detter J.C."/>
            <person name="Han C."/>
            <person name="Larimer F."/>
            <person name="Land M."/>
            <person name="Hauser L."/>
            <person name="Markowitz V."/>
            <person name="Cheng J.-F."/>
            <person name="Hugenholtz P."/>
            <person name="Woyke T."/>
            <person name="Wu D."/>
            <person name="Tindal B."/>
            <person name="Klenk H.-P."/>
            <person name="Eisen J.A."/>
        </authorList>
    </citation>
    <scope>NUCLEOTIDE SEQUENCE</scope>
    <source>
        <strain evidence="1">PR 3</strain>
        <plasmid evidence="1">pHBOR02</plasmid>
    </source>
</reference>
<dbReference type="EMBL" id="CP001692">
    <property type="protein sequence ID" value="ADQ68992.1"/>
    <property type="molecule type" value="Genomic_DNA"/>
</dbReference>
<keyword evidence="3" id="KW-1185">Reference proteome</keyword>
<organism evidence="1 3">
    <name type="scientific">Halogeometricum borinquense (strain ATCC 700274 / DSM 11551 / JCM 10706 / KCTC 4070 / PR3)</name>
    <dbReference type="NCBI Taxonomy" id="469382"/>
    <lineage>
        <taxon>Archaea</taxon>
        <taxon>Methanobacteriati</taxon>
        <taxon>Methanobacteriota</taxon>
        <taxon>Stenosarchaea group</taxon>
        <taxon>Halobacteria</taxon>
        <taxon>Halobacteriales</taxon>
        <taxon>Haloferacaceae</taxon>
        <taxon>Halogeometricum</taxon>
    </lineage>
</organism>
<evidence type="ECO:0000313" key="4">
    <source>
        <dbReference type="Proteomes" id="UP000011585"/>
    </source>
</evidence>
<proteinExistence type="predicted"/>
<evidence type="ECO:0000313" key="2">
    <source>
        <dbReference type="EMBL" id="ELY29185.1"/>
    </source>
</evidence>
<dbReference type="InterPro" id="IPR055934">
    <property type="entry name" value="DUF7512"/>
</dbReference>
<accession>E4NV03</accession>
<reference evidence="3" key="1">
    <citation type="journal article" date="2009" name="Stand. Genomic Sci.">
        <title>Complete genome sequence of Halogeometricum borinquense type strain (PR3).</title>
        <authorList>
            <person name="Malfatti S."/>
            <person name="Tindall B.J."/>
            <person name="Schneider S."/>
            <person name="Fahnrich R."/>
            <person name="Lapidus A."/>
            <person name="Labuttii K."/>
            <person name="Copeland A."/>
            <person name="Glavina Del Rio T."/>
            <person name="Nolan M."/>
            <person name="Chen F."/>
            <person name="Lucas S."/>
            <person name="Tice H."/>
            <person name="Cheng J.F."/>
            <person name="Bruce D."/>
            <person name="Goodwin L."/>
            <person name="Pitluck S."/>
            <person name="Anderson I."/>
            <person name="Pati A."/>
            <person name="Ivanova N."/>
            <person name="Mavromatis K."/>
            <person name="Chen A."/>
            <person name="Palaniappan K."/>
            <person name="D'haeseleer P."/>
            <person name="Goker M."/>
            <person name="Bristow J."/>
            <person name="Eisen J.A."/>
            <person name="Markowitz V."/>
            <person name="Hugenholtz P."/>
            <person name="Kyrpides N.C."/>
            <person name="Klenk H.P."/>
            <person name="Chain P."/>
        </authorList>
    </citation>
    <scope>NUCLEOTIDE SEQUENCE [LARGE SCALE GENOMIC DNA]</scope>
    <source>
        <strain evidence="3">ATCC 700274 / DSM 11551 / JCM 10706 / KCTC 4070 / PR3</strain>
        <plasmid evidence="3">pHBOR02</plasmid>
    </source>
</reference>
<dbReference type="Pfam" id="PF24352">
    <property type="entry name" value="DUF7512"/>
    <property type="match status" value="1"/>
</dbReference>
<dbReference type="EMBL" id="AOHT01000019">
    <property type="protein sequence ID" value="ELY29185.1"/>
    <property type="molecule type" value="Genomic_DNA"/>
</dbReference>
<dbReference type="AlphaFoldDB" id="E4NV03"/>
<dbReference type="Proteomes" id="UP000011585">
    <property type="component" value="Unassembled WGS sequence"/>
</dbReference>
<evidence type="ECO:0000313" key="3">
    <source>
        <dbReference type="Proteomes" id="UP000006663"/>
    </source>
</evidence>
<gene>
    <name evidence="1" type="ordered locus">Hbor_34710</name>
    <name evidence="2" type="ORF">C499_06595</name>
</gene>